<keyword evidence="4 8" id="KW-0808">Transferase</keyword>
<keyword evidence="5" id="KW-0949">S-adenosyl-L-methionine</keyword>
<dbReference type="InterPro" id="IPR007848">
    <property type="entry name" value="Small_mtfrase_dom"/>
</dbReference>
<keyword evidence="1" id="KW-0963">Cytoplasm</keyword>
<sequence>MPNFQSLQLKLNRYPIVANDSLQAWNAADELLIEHWLRSPLTSPQRIILINDDFGAIACAINKAAQEISHRISIDWFSDSYVAMQGLQQNLATTDLNVELRCHNSLADLPIADLVLYKVPKILRYQQFQLEQINGSQTAGTTILASGMLRAMPASVFKSFESQCDDFSTSLAKKKARLIFAKTQKSRQIKVKPTSWQAQDYPYQLSEHSNVFCQGKLDIGTRFMLQHLDIKADRVADLGCGNGLLGLHYLTQHPSSQLSFFDESCMAVASANDNLKRNLGEKINQCQFVQTNCLEGVADKSFDLILCNPPFHQQNTVSEHIAQQMFKDSRRCLKNNGRLRIVANRHLNYKMYLKPLFSNINLVASNAKFVILDALC</sequence>
<dbReference type="GO" id="GO:0008990">
    <property type="term" value="F:rRNA (guanine-N2-)-methyltransferase activity"/>
    <property type="evidence" value="ECO:0007669"/>
    <property type="project" value="InterPro"/>
</dbReference>
<dbReference type="CDD" id="cd02440">
    <property type="entry name" value="AdoMet_MTases"/>
    <property type="match status" value="1"/>
</dbReference>
<evidence type="ECO:0000256" key="5">
    <source>
        <dbReference type="ARBA" id="ARBA00022691"/>
    </source>
</evidence>
<feature type="domain" description="Methyltransferase small" evidence="6">
    <location>
        <begin position="204"/>
        <end position="372"/>
    </location>
</feature>
<evidence type="ECO:0000256" key="4">
    <source>
        <dbReference type="ARBA" id="ARBA00022679"/>
    </source>
</evidence>
<dbReference type="AlphaFoldDB" id="A0A420E828"/>
<dbReference type="GO" id="GO:0003676">
    <property type="term" value="F:nucleic acid binding"/>
    <property type="evidence" value="ECO:0007669"/>
    <property type="project" value="InterPro"/>
</dbReference>
<dbReference type="InterPro" id="IPR046977">
    <property type="entry name" value="RsmC/RlmG"/>
</dbReference>
<keyword evidence="2" id="KW-0698">rRNA processing</keyword>
<dbReference type="GO" id="GO:0005737">
    <property type="term" value="C:cytoplasm"/>
    <property type="evidence" value="ECO:0007669"/>
    <property type="project" value="InterPro"/>
</dbReference>
<organism evidence="8 9">
    <name type="scientific">Alginatibacterium sediminis</name>
    <dbReference type="NCBI Taxonomy" id="2164068"/>
    <lineage>
        <taxon>Bacteria</taxon>
        <taxon>Pseudomonadati</taxon>
        <taxon>Pseudomonadota</taxon>
        <taxon>Gammaproteobacteria</taxon>
        <taxon>Alteromonadales</taxon>
        <taxon>Alteromonadaceae</taxon>
        <taxon>Alginatibacterium</taxon>
    </lineage>
</organism>
<dbReference type="Gene3D" id="3.40.50.150">
    <property type="entry name" value="Vaccinia Virus protein VP39"/>
    <property type="match status" value="2"/>
</dbReference>
<dbReference type="PROSITE" id="PS00092">
    <property type="entry name" value="N6_MTASE"/>
    <property type="match status" value="1"/>
</dbReference>
<evidence type="ECO:0000256" key="3">
    <source>
        <dbReference type="ARBA" id="ARBA00022603"/>
    </source>
</evidence>
<evidence type="ECO:0000259" key="7">
    <source>
        <dbReference type="Pfam" id="PF26049"/>
    </source>
</evidence>
<accession>A0A420E828</accession>
<evidence type="ECO:0000256" key="2">
    <source>
        <dbReference type="ARBA" id="ARBA00022552"/>
    </source>
</evidence>
<dbReference type="PANTHER" id="PTHR47816:SF5">
    <property type="entry name" value="RIBOSOMAL RNA LARGE SUBUNIT METHYLTRANSFERASE G"/>
    <property type="match status" value="1"/>
</dbReference>
<dbReference type="EMBL" id="RAQO01000008">
    <property type="protein sequence ID" value="RKF15636.1"/>
    <property type="molecule type" value="Genomic_DNA"/>
</dbReference>
<protein>
    <submittedName>
        <fullName evidence="8">Methyltransferase domain-containing protein</fullName>
    </submittedName>
</protein>
<dbReference type="SUPFAM" id="SSF53335">
    <property type="entry name" value="S-adenosyl-L-methionine-dependent methyltransferases"/>
    <property type="match status" value="1"/>
</dbReference>
<dbReference type="RefSeq" id="WP_120355722.1">
    <property type="nucleotide sequence ID" value="NZ_RAQO01000008.1"/>
</dbReference>
<evidence type="ECO:0000313" key="9">
    <source>
        <dbReference type="Proteomes" id="UP000286482"/>
    </source>
</evidence>
<reference evidence="8 9" key="1">
    <citation type="submission" date="2018-09" db="EMBL/GenBank/DDBJ databases">
        <authorList>
            <person name="Wang Z."/>
        </authorList>
    </citation>
    <scope>NUCLEOTIDE SEQUENCE [LARGE SCALE GENOMIC DNA]</scope>
    <source>
        <strain evidence="8 9">ALS 81</strain>
    </source>
</reference>
<comment type="caution">
    <text evidence="8">The sequence shown here is derived from an EMBL/GenBank/DDBJ whole genome shotgun (WGS) entry which is preliminary data.</text>
</comment>
<dbReference type="InterPro" id="IPR017237">
    <property type="entry name" value="RLMG"/>
</dbReference>
<dbReference type="InterPro" id="IPR002052">
    <property type="entry name" value="DNA_methylase_N6_adenine_CS"/>
</dbReference>
<proteinExistence type="predicted"/>
<gene>
    <name evidence="8" type="ORF">DBZ36_14720</name>
</gene>
<dbReference type="Proteomes" id="UP000286482">
    <property type="component" value="Unassembled WGS sequence"/>
</dbReference>
<dbReference type="OrthoDB" id="29650at2"/>
<dbReference type="PANTHER" id="PTHR47816">
    <property type="entry name" value="RIBOSOMAL RNA SMALL SUBUNIT METHYLTRANSFERASE C"/>
    <property type="match status" value="1"/>
</dbReference>
<keyword evidence="9" id="KW-1185">Reference proteome</keyword>
<keyword evidence="3 8" id="KW-0489">Methyltransferase</keyword>
<evidence type="ECO:0000259" key="6">
    <source>
        <dbReference type="Pfam" id="PF05175"/>
    </source>
</evidence>
<feature type="domain" description="RlmG N-terminal" evidence="7">
    <location>
        <begin position="5"/>
        <end position="184"/>
    </location>
</feature>
<evidence type="ECO:0000313" key="8">
    <source>
        <dbReference type="EMBL" id="RKF15636.1"/>
    </source>
</evidence>
<dbReference type="PIRSF" id="PIRSF037565">
    <property type="entry name" value="RRNA_m2G_Mtase_RsmD_prd"/>
    <property type="match status" value="1"/>
</dbReference>
<dbReference type="Pfam" id="PF05175">
    <property type="entry name" value="MTS"/>
    <property type="match status" value="1"/>
</dbReference>
<dbReference type="InterPro" id="IPR029063">
    <property type="entry name" value="SAM-dependent_MTases_sf"/>
</dbReference>
<evidence type="ECO:0000256" key="1">
    <source>
        <dbReference type="ARBA" id="ARBA00022490"/>
    </source>
</evidence>
<name>A0A420E828_9ALTE</name>
<dbReference type="InterPro" id="IPR058679">
    <property type="entry name" value="RlmG_N"/>
</dbReference>
<dbReference type="Pfam" id="PF26049">
    <property type="entry name" value="RLMG_N"/>
    <property type="match status" value="1"/>
</dbReference>